<organism evidence="8 9">
    <name type="scientific">Mytilus edulis</name>
    <name type="common">Blue mussel</name>
    <dbReference type="NCBI Taxonomy" id="6550"/>
    <lineage>
        <taxon>Eukaryota</taxon>
        <taxon>Metazoa</taxon>
        <taxon>Spiralia</taxon>
        <taxon>Lophotrochozoa</taxon>
        <taxon>Mollusca</taxon>
        <taxon>Bivalvia</taxon>
        <taxon>Autobranchia</taxon>
        <taxon>Pteriomorphia</taxon>
        <taxon>Mytilida</taxon>
        <taxon>Mytiloidea</taxon>
        <taxon>Mytilidae</taxon>
        <taxon>Mytilinae</taxon>
        <taxon>Mytilus</taxon>
    </lineage>
</organism>
<comment type="caution">
    <text evidence="8">The sequence shown here is derived from an EMBL/GenBank/DDBJ whole genome shotgun (WGS) entry which is preliminary data.</text>
</comment>
<sequence>MSETTMLRENITENITRTTSIIPEIGGDPPRRPTLPEILMAYSEYVWAVNLGTYVFPIIIGLGTIGNVLSFLIMIRRTMIITPTCFYMAILAISDTTILYVDCLRKWVFLMYGEDAWNINTAACRAFYYLSYSSFHYSVWIIVAMTTERFFAIRYPLKFLTVGSMRKTKGACLIILICVLLLNCQFTWSVKITEKGTCVPEENYSNFHKDVMPWIDAVFYSFLPFVILITFNVLIICSFRKAYRRQKTLHGNPTSHKSASQNRSSINHRMTAMLLSVTFTFIIMTAPKTILLCIRNEVFKFLKYNTYDFQEIALYTLITRIADLCIYTNHAINFFLYCVSGQRFRKELKLLFLCRKSRSASLSLYSLKCPPPSRYQTMQTVSRGSYENDNGLESYHAMHIISNNPNLGSNNNENCQDVNKQNEPENSL</sequence>
<dbReference type="PRINTS" id="PR00237">
    <property type="entry name" value="GPCRRHODOPSN"/>
</dbReference>
<accession>A0A8S3TN79</accession>
<keyword evidence="5" id="KW-0807">Transducer</keyword>
<keyword evidence="2 5" id="KW-0812">Transmembrane</keyword>
<feature type="transmembrane region" description="Helical" evidence="6">
    <location>
        <begin position="54"/>
        <end position="73"/>
    </location>
</feature>
<feature type="transmembrane region" description="Helical" evidence="6">
    <location>
        <begin position="272"/>
        <end position="292"/>
    </location>
</feature>
<protein>
    <recommendedName>
        <fullName evidence="7">G-protein coupled receptors family 1 profile domain-containing protein</fullName>
    </recommendedName>
</protein>
<evidence type="ECO:0000256" key="4">
    <source>
        <dbReference type="ARBA" id="ARBA00023136"/>
    </source>
</evidence>
<feature type="transmembrane region" description="Helical" evidence="6">
    <location>
        <begin position="137"/>
        <end position="157"/>
    </location>
</feature>
<evidence type="ECO:0000259" key="7">
    <source>
        <dbReference type="PROSITE" id="PS50262"/>
    </source>
</evidence>
<keyword evidence="9" id="KW-1185">Reference proteome</keyword>
<feature type="transmembrane region" description="Helical" evidence="6">
    <location>
        <begin position="312"/>
        <end position="339"/>
    </location>
</feature>
<evidence type="ECO:0000256" key="6">
    <source>
        <dbReference type="SAM" id="Phobius"/>
    </source>
</evidence>
<evidence type="ECO:0000256" key="2">
    <source>
        <dbReference type="ARBA" id="ARBA00022692"/>
    </source>
</evidence>
<dbReference type="GO" id="GO:0004930">
    <property type="term" value="F:G protein-coupled receptor activity"/>
    <property type="evidence" value="ECO:0007669"/>
    <property type="project" value="UniProtKB-KW"/>
</dbReference>
<evidence type="ECO:0000256" key="3">
    <source>
        <dbReference type="ARBA" id="ARBA00022989"/>
    </source>
</evidence>
<evidence type="ECO:0000256" key="1">
    <source>
        <dbReference type="ARBA" id="ARBA00004370"/>
    </source>
</evidence>
<keyword evidence="5" id="KW-0675">Receptor</keyword>
<dbReference type="InterPro" id="IPR052954">
    <property type="entry name" value="GPCR-Ligand_Int"/>
</dbReference>
<dbReference type="PANTHER" id="PTHR46641:SF25">
    <property type="entry name" value="CNMAMIDE RECEPTOR-RELATED"/>
    <property type="match status" value="1"/>
</dbReference>
<dbReference type="AlphaFoldDB" id="A0A8S3TN79"/>
<dbReference type="CDD" id="cd14978">
    <property type="entry name" value="7tmA_FMRFamide_R-like"/>
    <property type="match status" value="1"/>
</dbReference>
<evidence type="ECO:0000313" key="9">
    <source>
        <dbReference type="Proteomes" id="UP000683360"/>
    </source>
</evidence>
<feature type="domain" description="G-protein coupled receptors family 1 profile" evidence="7">
    <location>
        <begin position="66"/>
        <end position="337"/>
    </location>
</feature>
<evidence type="ECO:0000256" key="5">
    <source>
        <dbReference type="RuleBase" id="RU000688"/>
    </source>
</evidence>
<comment type="similarity">
    <text evidence="5">Belongs to the G-protein coupled receptor 1 family.</text>
</comment>
<feature type="transmembrane region" description="Helical" evidence="6">
    <location>
        <begin position="217"/>
        <end position="239"/>
    </location>
</feature>
<keyword evidence="4 6" id="KW-0472">Membrane</keyword>
<name>A0A8S3TN79_MYTED</name>
<dbReference type="Gene3D" id="1.20.1070.10">
    <property type="entry name" value="Rhodopsin 7-helix transmembrane proteins"/>
    <property type="match status" value="1"/>
</dbReference>
<keyword evidence="5" id="KW-0297">G-protein coupled receptor</keyword>
<comment type="subcellular location">
    <subcellularLocation>
        <location evidence="1">Membrane</location>
    </subcellularLocation>
</comment>
<reference evidence="8" key="1">
    <citation type="submission" date="2021-03" db="EMBL/GenBank/DDBJ databases">
        <authorList>
            <person name="Bekaert M."/>
        </authorList>
    </citation>
    <scope>NUCLEOTIDE SEQUENCE</scope>
</reference>
<dbReference type="Proteomes" id="UP000683360">
    <property type="component" value="Unassembled WGS sequence"/>
</dbReference>
<dbReference type="EMBL" id="CAJPWZ010002188">
    <property type="protein sequence ID" value="CAG2232711.1"/>
    <property type="molecule type" value="Genomic_DNA"/>
</dbReference>
<dbReference type="PROSITE" id="PS00237">
    <property type="entry name" value="G_PROTEIN_RECEP_F1_1"/>
    <property type="match status" value="1"/>
</dbReference>
<dbReference type="GO" id="GO:0016020">
    <property type="term" value="C:membrane"/>
    <property type="evidence" value="ECO:0007669"/>
    <property type="project" value="UniProtKB-SubCell"/>
</dbReference>
<dbReference type="PROSITE" id="PS50262">
    <property type="entry name" value="G_PROTEIN_RECEP_F1_2"/>
    <property type="match status" value="1"/>
</dbReference>
<gene>
    <name evidence="8" type="ORF">MEDL_45411</name>
</gene>
<keyword evidence="3 6" id="KW-1133">Transmembrane helix</keyword>
<proteinExistence type="inferred from homology"/>
<dbReference type="SUPFAM" id="SSF81321">
    <property type="entry name" value="Family A G protein-coupled receptor-like"/>
    <property type="match status" value="1"/>
</dbReference>
<dbReference type="Pfam" id="PF00001">
    <property type="entry name" value="7tm_1"/>
    <property type="match status" value="1"/>
</dbReference>
<dbReference type="OrthoDB" id="9990906at2759"/>
<feature type="transmembrane region" description="Helical" evidence="6">
    <location>
        <begin position="169"/>
        <end position="188"/>
    </location>
</feature>
<dbReference type="PANTHER" id="PTHR46641">
    <property type="entry name" value="FMRFAMIDE RECEPTOR-RELATED"/>
    <property type="match status" value="1"/>
</dbReference>
<feature type="transmembrane region" description="Helical" evidence="6">
    <location>
        <begin position="80"/>
        <end position="101"/>
    </location>
</feature>
<dbReference type="InterPro" id="IPR000276">
    <property type="entry name" value="GPCR_Rhodpsn"/>
</dbReference>
<evidence type="ECO:0000313" key="8">
    <source>
        <dbReference type="EMBL" id="CAG2232711.1"/>
    </source>
</evidence>
<dbReference type="InterPro" id="IPR017452">
    <property type="entry name" value="GPCR_Rhodpsn_7TM"/>
</dbReference>